<dbReference type="OrthoDB" id="10045365at2759"/>
<dbReference type="PROSITE" id="PS01186">
    <property type="entry name" value="EGF_2"/>
    <property type="match status" value="2"/>
</dbReference>
<dbReference type="SMART" id="SM00179">
    <property type="entry name" value="EGF_CA"/>
    <property type="match status" value="7"/>
</dbReference>
<dbReference type="PANTHER" id="PTHR24034:SF89">
    <property type="entry name" value="COMPLEMENT COMPONENT C1Q RECEPTOR"/>
    <property type="match status" value="1"/>
</dbReference>
<dbReference type="PROSITE" id="PS00010">
    <property type="entry name" value="ASX_HYDROXYL"/>
    <property type="match status" value="1"/>
</dbReference>
<dbReference type="GeneID" id="110984935"/>
<keyword evidence="4" id="KW-1015">Disulfide bond</keyword>
<protein>
    <submittedName>
        <fullName evidence="11">Fibulin-2-like</fullName>
    </submittedName>
</protein>
<dbReference type="RefSeq" id="XP_022101275.1">
    <property type="nucleotide sequence ID" value="XM_022245583.1"/>
</dbReference>
<dbReference type="Pfam" id="PF14670">
    <property type="entry name" value="FXa_inhibition"/>
    <property type="match status" value="1"/>
</dbReference>
<name>A0A8B7Z8Z3_ACAPL</name>
<keyword evidence="8" id="KW-1133">Transmembrane helix</keyword>
<evidence type="ECO:0000256" key="6">
    <source>
        <dbReference type="PROSITE-ProRule" id="PRU00076"/>
    </source>
</evidence>
<dbReference type="PANTHER" id="PTHR24034">
    <property type="entry name" value="EGF-LIKE DOMAIN-CONTAINING PROTEIN"/>
    <property type="match status" value="1"/>
</dbReference>
<keyword evidence="8" id="KW-0812">Transmembrane</keyword>
<dbReference type="InterPro" id="IPR009030">
    <property type="entry name" value="Growth_fac_rcpt_cys_sf"/>
</dbReference>
<dbReference type="InterPro" id="IPR026823">
    <property type="entry name" value="cEGF"/>
</dbReference>
<evidence type="ECO:0000256" key="2">
    <source>
        <dbReference type="ARBA" id="ARBA00022729"/>
    </source>
</evidence>
<evidence type="ECO:0000313" key="11">
    <source>
        <dbReference type="RefSeq" id="XP_022101275.1"/>
    </source>
</evidence>
<feature type="domain" description="EGF-like" evidence="9">
    <location>
        <begin position="40"/>
        <end position="81"/>
    </location>
</feature>
<keyword evidence="5" id="KW-0325">Glycoprotein</keyword>
<dbReference type="CDD" id="cd00054">
    <property type="entry name" value="EGF_CA"/>
    <property type="match status" value="1"/>
</dbReference>
<dbReference type="FunFam" id="2.10.25.10:FF:000005">
    <property type="entry name" value="Fibrillin 2"/>
    <property type="match status" value="1"/>
</dbReference>
<dbReference type="FunFam" id="2.10.25.10:FF:000240">
    <property type="entry name" value="Vitamin K-dependent protein S"/>
    <property type="match status" value="2"/>
</dbReference>
<dbReference type="InterPro" id="IPR000152">
    <property type="entry name" value="EGF-type_Asp/Asn_hydroxyl_site"/>
</dbReference>
<keyword evidence="3" id="KW-0677">Repeat</keyword>
<dbReference type="OMA" id="QVCTNRD"/>
<dbReference type="Proteomes" id="UP000694845">
    <property type="component" value="Unplaced"/>
</dbReference>
<dbReference type="Gene3D" id="2.10.25.10">
    <property type="entry name" value="Laminin"/>
    <property type="match status" value="7"/>
</dbReference>
<evidence type="ECO:0000256" key="5">
    <source>
        <dbReference type="ARBA" id="ARBA00023180"/>
    </source>
</evidence>
<dbReference type="GO" id="GO:0005509">
    <property type="term" value="F:calcium ion binding"/>
    <property type="evidence" value="ECO:0007669"/>
    <property type="project" value="InterPro"/>
</dbReference>
<dbReference type="InterPro" id="IPR000742">
    <property type="entry name" value="EGF"/>
</dbReference>
<dbReference type="KEGG" id="aplc:110984935"/>
<evidence type="ECO:0000256" key="4">
    <source>
        <dbReference type="ARBA" id="ARBA00023157"/>
    </source>
</evidence>
<dbReference type="FunFam" id="2.10.25.10:FF:000038">
    <property type="entry name" value="Fibrillin 2"/>
    <property type="match status" value="1"/>
</dbReference>
<keyword evidence="1 6" id="KW-0245">EGF-like domain</keyword>
<evidence type="ECO:0000256" key="3">
    <source>
        <dbReference type="ARBA" id="ARBA00022737"/>
    </source>
</evidence>
<feature type="region of interest" description="Disordered" evidence="7">
    <location>
        <begin position="570"/>
        <end position="616"/>
    </location>
</feature>
<evidence type="ECO:0000259" key="9">
    <source>
        <dbReference type="PROSITE" id="PS50026"/>
    </source>
</evidence>
<dbReference type="PROSITE" id="PS50026">
    <property type="entry name" value="EGF_3"/>
    <property type="match status" value="1"/>
</dbReference>
<reference evidence="11" key="1">
    <citation type="submission" date="2025-08" db="UniProtKB">
        <authorList>
            <consortium name="RefSeq"/>
        </authorList>
    </citation>
    <scope>IDENTIFICATION</scope>
</reference>
<evidence type="ECO:0000313" key="10">
    <source>
        <dbReference type="Proteomes" id="UP000694845"/>
    </source>
</evidence>
<feature type="compositionally biased region" description="Polar residues" evidence="7">
    <location>
        <begin position="581"/>
        <end position="594"/>
    </location>
</feature>
<comment type="caution">
    <text evidence="6">Lacks conserved residue(s) required for the propagation of feature annotation.</text>
</comment>
<dbReference type="Pfam" id="PF12662">
    <property type="entry name" value="cEGF"/>
    <property type="match status" value="3"/>
</dbReference>
<dbReference type="SUPFAM" id="SSF57184">
    <property type="entry name" value="Growth factor receptor domain"/>
    <property type="match status" value="4"/>
</dbReference>
<dbReference type="InterPro" id="IPR049883">
    <property type="entry name" value="NOTCH1_EGF-like"/>
</dbReference>
<keyword evidence="8" id="KW-0472">Membrane</keyword>
<proteinExistence type="predicted"/>
<keyword evidence="2" id="KW-0732">Signal</keyword>
<keyword evidence="10" id="KW-1185">Reference proteome</keyword>
<dbReference type="SMART" id="SM00181">
    <property type="entry name" value="EGF"/>
    <property type="match status" value="8"/>
</dbReference>
<dbReference type="AlphaFoldDB" id="A0A8B7Z8Z3"/>
<gene>
    <name evidence="11" type="primary">LOC110984935</name>
</gene>
<sequence>MRQSEVYLQCDHMCINTVGTYRCECNSGYTLDADGHGCTDIDECSMSRTQDCHHKCVNTPGSYRCECYPGHSLLSDGKECSDDDECLRMDIQCEQICTNVHGSFRCDCEMGYQSSPPHDCRDIDECDELNLLDDCDQICINAVGTFYCSCNAGYELGMDGKTCIDVDECAPPMNCDVIKICESGSQNMNCSYVDGQLIDVSGCEGGDDWCSRQDYNCTELQVCQRTSLTLTCACINRDGHALTEIDYDLRSTSSYDNPSVIRRCENVSEYFICVSVSGYDLVIDNEFCEELKKHNCTDMEICRNTVGGYECPCKEGYILNNDTQICDDIDECSTDYMNCPEGEAQVCKTSNGTILCECHQGEAIVCEGNCTGGCTGIKVCSENVCTCFTGFFLNSDNKPCKGGGCGEMIHDCTEMENCVNTIGSYNCTCMDGYVRDDIVNGTCKDVDECAERTDKCNHLCMNEVGNYSCSCVEGYSLSGDGYTCFMRMGLHEAYMALSQEDALDQPVDMTMSMNGVAWWLFPLGMICGFVVIALTAIGRAKSARFRRGTDVPLNAFRSLGGRVATSASGLRSRLSSRGGNRESNVYMSAPSQQRDTNDGDQMGGDAIYTPNTVGQM</sequence>
<dbReference type="InterPro" id="IPR001881">
    <property type="entry name" value="EGF-like_Ca-bd_dom"/>
</dbReference>
<dbReference type="InterPro" id="IPR050751">
    <property type="entry name" value="ECM_structural_protein"/>
</dbReference>
<feature type="transmembrane region" description="Helical" evidence="8">
    <location>
        <begin position="516"/>
        <end position="537"/>
    </location>
</feature>
<dbReference type="InterPro" id="IPR018097">
    <property type="entry name" value="EGF_Ca-bd_CS"/>
</dbReference>
<evidence type="ECO:0000256" key="1">
    <source>
        <dbReference type="ARBA" id="ARBA00022536"/>
    </source>
</evidence>
<accession>A0A8B7Z8Z3</accession>
<organism evidence="10 11">
    <name type="scientific">Acanthaster planci</name>
    <name type="common">Crown-of-thorns starfish</name>
    <dbReference type="NCBI Taxonomy" id="133434"/>
    <lineage>
        <taxon>Eukaryota</taxon>
        <taxon>Metazoa</taxon>
        <taxon>Echinodermata</taxon>
        <taxon>Eleutherozoa</taxon>
        <taxon>Asterozoa</taxon>
        <taxon>Asteroidea</taxon>
        <taxon>Valvatacea</taxon>
        <taxon>Valvatida</taxon>
        <taxon>Acanthasteridae</taxon>
        <taxon>Acanthaster</taxon>
    </lineage>
</organism>
<dbReference type="PROSITE" id="PS01187">
    <property type="entry name" value="EGF_CA"/>
    <property type="match status" value="2"/>
</dbReference>
<dbReference type="Pfam" id="PF07645">
    <property type="entry name" value="EGF_CA"/>
    <property type="match status" value="2"/>
</dbReference>
<evidence type="ECO:0000256" key="7">
    <source>
        <dbReference type="SAM" id="MobiDB-lite"/>
    </source>
</evidence>
<evidence type="ECO:0000256" key="8">
    <source>
        <dbReference type="SAM" id="Phobius"/>
    </source>
</evidence>